<protein>
    <submittedName>
        <fullName evidence="2">Mitochondrial f1f0 atp synthase subunit atp14 like</fullName>
    </submittedName>
</protein>
<dbReference type="EMBL" id="CAVMBE010000012">
    <property type="protein sequence ID" value="CAK3915254.1"/>
    <property type="molecule type" value="Genomic_DNA"/>
</dbReference>
<name>A0AAI8YVE0_9PEZI</name>
<comment type="caution">
    <text evidence="2">The sequence shown here is derived from an EMBL/GenBank/DDBJ whole genome shotgun (WGS) entry which is preliminary data.</text>
</comment>
<evidence type="ECO:0000313" key="2">
    <source>
        <dbReference type="EMBL" id="CAK3915254.1"/>
    </source>
</evidence>
<dbReference type="InterPro" id="IPR019711">
    <property type="entry name" value="ATP_synth_F0_suH"/>
</dbReference>
<reference evidence="2" key="1">
    <citation type="submission" date="2023-11" db="EMBL/GenBank/DDBJ databases">
        <authorList>
            <person name="Alioto T."/>
            <person name="Alioto T."/>
            <person name="Gomez Garrido J."/>
        </authorList>
    </citation>
    <scope>NUCLEOTIDE SEQUENCE</scope>
</reference>
<dbReference type="PANTHER" id="PTHR28207:SF1">
    <property type="entry name" value="ATP SYNTHASE SUBUNIT H, MITOCHONDRIAL"/>
    <property type="match status" value="1"/>
</dbReference>
<evidence type="ECO:0000256" key="1">
    <source>
        <dbReference type="SAM" id="MobiDB-lite"/>
    </source>
</evidence>
<dbReference type="AlphaFoldDB" id="A0AAI8YVE0"/>
<feature type="compositionally biased region" description="Low complexity" evidence="1">
    <location>
        <begin position="98"/>
        <end position="109"/>
    </location>
</feature>
<keyword evidence="3" id="KW-1185">Reference proteome</keyword>
<dbReference type="PANTHER" id="PTHR28207">
    <property type="entry name" value="ATP SYNTHASE SUBUNIT H, MITOCHONDRIAL"/>
    <property type="match status" value="1"/>
</dbReference>
<evidence type="ECO:0000313" key="3">
    <source>
        <dbReference type="Proteomes" id="UP001296104"/>
    </source>
</evidence>
<dbReference type="GO" id="GO:0046933">
    <property type="term" value="F:proton-transporting ATP synthase activity, rotational mechanism"/>
    <property type="evidence" value="ECO:0007669"/>
    <property type="project" value="TreeGrafter"/>
</dbReference>
<feature type="region of interest" description="Disordered" evidence="1">
    <location>
        <begin position="54"/>
        <end position="128"/>
    </location>
</feature>
<feature type="compositionally biased region" description="Polar residues" evidence="1">
    <location>
        <begin position="85"/>
        <end position="95"/>
    </location>
</feature>
<accession>A0AAI8YVE0</accession>
<proteinExistence type="predicted"/>
<organism evidence="2 3">
    <name type="scientific">Lecanosticta acicola</name>
    <dbReference type="NCBI Taxonomy" id="111012"/>
    <lineage>
        <taxon>Eukaryota</taxon>
        <taxon>Fungi</taxon>
        <taxon>Dikarya</taxon>
        <taxon>Ascomycota</taxon>
        <taxon>Pezizomycotina</taxon>
        <taxon>Dothideomycetes</taxon>
        <taxon>Dothideomycetidae</taxon>
        <taxon>Mycosphaerellales</taxon>
        <taxon>Mycosphaerellaceae</taxon>
        <taxon>Lecanosticta</taxon>
    </lineage>
</organism>
<dbReference type="Pfam" id="PF10775">
    <property type="entry name" value="ATP_sub_h"/>
    <property type="match status" value="1"/>
</dbReference>
<sequence length="128" mass="14238">MFQHTLRVQGQSLARAALRQNAVTLRRTFITPTAVRQADLVQDMYLKELKAYKPQPVKPNDAEGQVQKFSIPKPPPSPEEADLQNDLSAYEQQTPEVEGQSGAEAGSGAPVQDWFDESVLEDEEPAHH</sequence>
<feature type="compositionally biased region" description="Acidic residues" evidence="1">
    <location>
        <begin position="114"/>
        <end position="128"/>
    </location>
</feature>
<gene>
    <name evidence="2" type="ORF">LECACI_7A002681</name>
</gene>
<dbReference type="Proteomes" id="UP001296104">
    <property type="component" value="Unassembled WGS sequence"/>
</dbReference>